<keyword evidence="5" id="KW-0378">Hydrolase</keyword>
<comment type="similarity">
    <text evidence="1">Belongs to the type-I restriction system S methylase family.</text>
</comment>
<gene>
    <name evidence="5" type="ORF">JYP53_01655</name>
</gene>
<accession>A0ABS3BEG2</accession>
<dbReference type="Gene3D" id="3.90.220.20">
    <property type="entry name" value="DNA methylase specificity domains"/>
    <property type="match status" value="2"/>
</dbReference>
<dbReference type="Pfam" id="PF01420">
    <property type="entry name" value="Methylase_S"/>
    <property type="match status" value="1"/>
</dbReference>
<dbReference type="InterPro" id="IPR000055">
    <property type="entry name" value="Restrct_endonuc_typeI_TRD"/>
</dbReference>
<dbReference type="InterPro" id="IPR044946">
    <property type="entry name" value="Restrct_endonuc_typeI_TRD_sf"/>
</dbReference>
<evidence type="ECO:0000256" key="3">
    <source>
        <dbReference type="ARBA" id="ARBA00023125"/>
    </source>
</evidence>
<dbReference type="RefSeq" id="WP_206556481.1">
    <property type="nucleotide sequence ID" value="NZ_JAFKDB010000007.1"/>
</dbReference>
<evidence type="ECO:0000256" key="1">
    <source>
        <dbReference type="ARBA" id="ARBA00010923"/>
    </source>
</evidence>
<dbReference type="PANTHER" id="PTHR30408:SF13">
    <property type="entry name" value="TYPE I RESTRICTION ENZYME HINDI SPECIFICITY SUBUNIT"/>
    <property type="match status" value="1"/>
</dbReference>
<keyword evidence="3" id="KW-0238">DNA-binding</keyword>
<keyword evidence="5" id="KW-0540">Nuclease</keyword>
<dbReference type="CDD" id="cd17516">
    <property type="entry name" value="RMtype1_S_HinAWORF1578P-TRD2-CR2_like"/>
    <property type="match status" value="1"/>
</dbReference>
<dbReference type="PANTHER" id="PTHR30408">
    <property type="entry name" value="TYPE-1 RESTRICTION ENZYME ECOKI SPECIFICITY PROTEIN"/>
    <property type="match status" value="1"/>
</dbReference>
<dbReference type="Proteomes" id="UP000664344">
    <property type="component" value="Unassembled WGS sequence"/>
</dbReference>
<dbReference type="Gene3D" id="1.10.287.1120">
    <property type="entry name" value="Bipartite methylase S protein"/>
    <property type="match status" value="1"/>
</dbReference>
<evidence type="ECO:0000313" key="6">
    <source>
        <dbReference type="Proteomes" id="UP000664344"/>
    </source>
</evidence>
<evidence type="ECO:0000313" key="5">
    <source>
        <dbReference type="EMBL" id="MBN7768605.1"/>
    </source>
</evidence>
<comment type="caution">
    <text evidence="5">The sequence shown here is derived from an EMBL/GenBank/DDBJ whole genome shotgun (WGS) entry which is preliminary data.</text>
</comment>
<feature type="domain" description="Type I restriction modification DNA specificity" evidence="4">
    <location>
        <begin position="6"/>
        <end position="178"/>
    </location>
</feature>
<keyword evidence="2" id="KW-0680">Restriction system</keyword>
<proteinExistence type="inferred from homology"/>
<evidence type="ECO:0000256" key="2">
    <source>
        <dbReference type="ARBA" id="ARBA00022747"/>
    </source>
</evidence>
<dbReference type="EMBL" id="JAFKDB010000007">
    <property type="protein sequence ID" value="MBN7768605.1"/>
    <property type="molecule type" value="Genomic_DNA"/>
</dbReference>
<evidence type="ECO:0000259" key="4">
    <source>
        <dbReference type="Pfam" id="PF01420"/>
    </source>
</evidence>
<dbReference type="GO" id="GO:0004519">
    <property type="term" value="F:endonuclease activity"/>
    <property type="evidence" value="ECO:0007669"/>
    <property type="project" value="UniProtKB-KW"/>
</dbReference>
<keyword evidence="6" id="KW-1185">Reference proteome</keyword>
<sequence length="462" mass="50963">MASEWTLEELGKIVTGKTPPKSIKNAYSDSGIPFVTPKDMDGRKWIATTERSLSNEGVDSVRKSVVPAGSVSVSCIGSDMGKAVRISVDSVTNQQINTLIPDTEKCDPDYLYYLLSTMQQDLKDIAGGSATPILNKGHFGKVRVFLPDIWYQNQAAKVLSVLDDKIQLNHQINQSLEQMAQAIFKSWFVDFEPVKAKIAALEAGDSEEDALLAAMQAISGKDEAELTRLQAEQPEQYAELRATAELFPSAMQDSELGAIPEGWTIAPFSNIARLDTTSVKPAQDPEKVWEHYSIPAFDEGATPAFETGTDIKSNKYKVYPTAVLSSKLNPHFPRTWIPDVQNPDAAICSTEFMQFVPLEPQHRAFIAGMVTSEPFQSGIMMRVTGSTGSRQRAQPKQVAAMDIILPKNDLRAVYSQHTAAMYRMQSKNIWQARSLANLRDTLLPKLLSGELSIPNAMVEAKF</sequence>
<name>A0ABS3BEG2_9GAMM</name>
<dbReference type="InterPro" id="IPR052021">
    <property type="entry name" value="Type-I_RS_S_subunit"/>
</dbReference>
<dbReference type="SUPFAM" id="SSF116734">
    <property type="entry name" value="DNA methylase specificity domain"/>
    <property type="match status" value="2"/>
</dbReference>
<protein>
    <submittedName>
        <fullName evidence="5">Restriction endonuclease subunit S</fullName>
    </submittedName>
</protein>
<organism evidence="5 6">
    <name type="scientific">Marinobacter daepoensis</name>
    <dbReference type="NCBI Taxonomy" id="262077"/>
    <lineage>
        <taxon>Bacteria</taxon>
        <taxon>Pseudomonadati</taxon>
        <taxon>Pseudomonadota</taxon>
        <taxon>Gammaproteobacteria</taxon>
        <taxon>Pseudomonadales</taxon>
        <taxon>Marinobacteraceae</taxon>
        <taxon>Marinobacter</taxon>
    </lineage>
</organism>
<reference evidence="5 6" key="1">
    <citation type="submission" date="2021-02" db="EMBL/GenBank/DDBJ databases">
        <title>PHA producing bacteria isolated from coastal sediment in Guangdong, Shenzhen.</title>
        <authorList>
            <person name="Zheng W."/>
            <person name="Yu S."/>
            <person name="Huang Y."/>
        </authorList>
    </citation>
    <scope>NUCLEOTIDE SEQUENCE [LARGE SCALE GENOMIC DNA]</scope>
    <source>
        <strain evidence="5 6">TN21-5</strain>
    </source>
</reference>
<keyword evidence="5" id="KW-0255">Endonuclease</keyword>